<dbReference type="EMBL" id="AP022565">
    <property type="protein sequence ID" value="BBX30095.1"/>
    <property type="molecule type" value="Genomic_DNA"/>
</dbReference>
<evidence type="ECO:0000313" key="4">
    <source>
        <dbReference type="Proteomes" id="UP000466906"/>
    </source>
</evidence>
<feature type="compositionally biased region" description="Low complexity" evidence="1">
    <location>
        <begin position="133"/>
        <end position="181"/>
    </location>
</feature>
<keyword evidence="4" id="KW-1185">Reference proteome</keyword>
<protein>
    <submittedName>
        <fullName evidence="3">Uncharacterized protein</fullName>
    </submittedName>
</protein>
<dbReference type="SUPFAM" id="SSF82171">
    <property type="entry name" value="DPP6 N-terminal domain-like"/>
    <property type="match status" value="1"/>
</dbReference>
<keyword evidence="2" id="KW-0732">Signal</keyword>
<evidence type="ECO:0000256" key="1">
    <source>
        <dbReference type="SAM" id="MobiDB-lite"/>
    </source>
</evidence>
<accession>A0A6N4V1B4</accession>
<feature type="region of interest" description="Disordered" evidence="1">
    <location>
        <begin position="32"/>
        <end position="199"/>
    </location>
</feature>
<dbReference type="KEGG" id="malv:MALV_52200"/>
<feature type="signal peptide" evidence="2">
    <location>
        <begin position="1"/>
        <end position="24"/>
    </location>
</feature>
<feature type="compositionally biased region" description="Polar residues" evidence="1">
    <location>
        <begin position="225"/>
        <end position="234"/>
    </location>
</feature>
<dbReference type="AlphaFoldDB" id="A0A6N4V1B4"/>
<feature type="compositionally biased region" description="Low complexity" evidence="1">
    <location>
        <begin position="235"/>
        <end position="249"/>
    </location>
</feature>
<evidence type="ECO:0000256" key="2">
    <source>
        <dbReference type="SAM" id="SignalP"/>
    </source>
</evidence>
<proteinExistence type="predicted"/>
<dbReference type="Proteomes" id="UP000466906">
    <property type="component" value="Chromosome"/>
</dbReference>
<sequence>MGWEKHIGRVGALAVALGIGSAVAAVPGVAWAQPDGASSAGTSDSPAGGSPGAAKDDDEPSASAASNDAVAESGESPSATDAEEPPTSKRRSNGGTSAAAPDTLGEAQVDTAEQDLDSESRRISGDGDDAESTTVATPPTTDEPATAAPAPPVETQTAPVPENASDAADAAAEEPPATVVTPLSAPQEITDDSEEPETPAAAPLLWTILSSARRYFGEQITETATPAVSAPTGQAGSADDVAAAAPSSSIPGNPDGPVVFGVDGTRYQVTSNGVVTRVSILDEDGQIILTTDEIPGSSTTFTEAVARPDGTLIVVTTDERGNRSVVSAVDNQGNVTRIAAVTGAPKSTPLVGSDGALYFRTEIPRPFGPFGETIDYRYVRISPANTVRSFAADTDVQLEPDGSAYLVSSWFGFSTLRAIDPNGVTRAIPLPYGADPSAPILAQDGNIYVTAGVRSFFGTKSTRVYTVTDDSHTVRAVRGLPGETVVTADGLYLETFTYDGSTDNLTGTTYISRITVTAIATSDVIDGRIAGFQVTPGGTVYAPLNAASSDAATVAVVDSDGDVSTAILPGTLVLPGESGVVVGGASAAENFGYFIYTADGAEHVAVLNPDGTVARTVGLPLGATQSEVFFGPDGAAYVVLQYRDAQGQYSSQQILALSNDTYTPLVPGRSFFTTPTSRPNVRFGPDGTGYLITNSAPGGSYPSLEVLGFNAAGETVSRASGLPHPVLEYDTSASDSRVLVFAPDGTAYVTTYGPVGAGVYAVTPSGAEKVLDLDYQQLGNVTTPSFSADGTGYVTTSGGGQGTAVIRIPSLGT</sequence>
<evidence type="ECO:0000313" key="3">
    <source>
        <dbReference type="EMBL" id="BBX30095.1"/>
    </source>
</evidence>
<name>A0A6N4V1B4_9MYCO</name>
<dbReference type="SUPFAM" id="SSF63829">
    <property type="entry name" value="Calcium-dependent phosphotriesterase"/>
    <property type="match status" value="1"/>
</dbReference>
<gene>
    <name evidence="3" type="ORF">MALV_52200</name>
</gene>
<organism evidence="3 4">
    <name type="scientific">Mycolicibacterium alvei</name>
    <dbReference type="NCBI Taxonomy" id="67081"/>
    <lineage>
        <taxon>Bacteria</taxon>
        <taxon>Bacillati</taxon>
        <taxon>Actinomycetota</taxon>
        <taxon>Actinomycetes</taxon>
        <taxon>Mycobacteriales</taxon>
        <taxon>Mycobacteriaceae</taxon>
        <taxon>Mycolicibacterium</taxon>
    </lineage>
</organism>
<reference evidence="3 4" key="1">
    <citation type="journal article" date="2019" name="Emerg. Microbes Infect.">
        <title>Comprehensive subspecies identification of 175 nontuberculous mycobacteria species based on 7547 genomic profiles.</title>
        <authorList>
            <person name="Matsumoto Y."/>
            <person name="Kinjo T."/>
            <person name="Motooka D."/>
            <person name="Nabeya D."/>
            <person name="Jung N."/>
            <person name="Uechi K."/>
            <person name="Horii T."/>
            <person name="Iida T."/>
            <person name="Fujita J."/>
            <person name="Nakamura S."/>
        </authorList>
    </citation>
    <scope>NUCLEOTIDE SEQUENCE [LARGE SCALE GENOMIC DNA]</scope>
    <source>
        <strain evidence="3 4">JCM 12272</strain>
    </source>
</reference>
<feature type="chain" id="PRO_5039495731" evidence="2">
    <location>
        <begin position="25"/>
        <end position="813"/>
    </location>
</feature>
<dbReference type="RefSeq" id="WP_163668972.1">
    <property type="nucleotide sequence ID" value="NZ_AP022565.1"/>
</dbReference>
<feature type="region of interest" description="Disordered" evidence="1">
    <location>
        <begin position="225"/>
        <end position="255"/>
    </location>
</feature>